<proteinExistence type="predicted"/>
<evidence type="ECO:0000259" key="2">
    <source>
        <dbReference type="Pfam" id="PF00931"/>
    </source>
</evidence>
<dbReference type="InterPro" id="IPR042197">
    <property type="entry name" value="Apaf_helical"/>
</dbReference>
<dbReference type="GeneID" id="110783070"/>
<dbReference type="InterPro" id="IPR027417">
    <property type="entry name" value="P-loop_NTPase"/>
</dbReference>
<protein>
    <submittedName>
        <fullName evidence="5">Disease resistance protein RGA2-like</fullName>
    </submittedName>
</protein>
<dbReference type="RefSeq" id="XP_021843058.2">
    <property type="nucleotide sequence ID" value="XM_021987366.2"/>
</dbReference>
<organism evidence="4 5">
    <name type="scientific">Spinacia oleracea</name>
    <name type="common">Spinach</name>
    <dbReference type="NCBI Taxonomy" id="3562"/>
    <lineage>
        <taxon>Eukaryota</taxon>
        <taxon>Viridiplantae</taxon>
        <taxon>Streptophyta</taxon>
        <taxon>Embryophyta</taxon>
        <taxon>Tracheophyta</taxon>
        <taxon>Spermatophyta</taxon>
        <taxon>Magnoliopsida</taxon>
        <taxon>eudicotyledons</taxon>
        <taxon>Gunneridae</taxon>
        <taxon>Pentapetalae</taxon>
        <taxon>Caryophyllales</taxon>
        <taxon>Chenopodiaceae</taxon>
        <taxon>Chenopodioideae</taxon>
        <taxon>Anserineae</taxon>
        <taxon>Spinacia</taxon>
    </lineage>
</organism>
<dbReference type="Pfam" id="PF23559">
    <property type="entry name" value="WHD_DRP"/>
    <property type="match status" value="1"/>
</dbReference>
<dbReference type="Gene3D" id="1.20.5.4130">
    <property type="match status" value="1"/>
</dbReference>
<dbReference type="AlphaFoldDB" id="A0A9R0I5L3"/>
<dbReference type="InterPro" id="IPR058922">
    <property type="entry name" value="WHD_DRP"/>
</dbReference>
<dbReference type="KEGG" id="soe:110783070"/>
<dbReference type="PANTHER" id="PTHR36766:SF40">
    <property type="entry name" value="DISEASE RESISTANCE PROTEIN RGA3"/>
    <property type="match status" value="1"/>
</dbReference>
<dbReference type="PANTHER" id="PTHR36766">
    <property type="entry name" value="PLANT BROAD-SPECTRUM MILDEW RESISTANCE PROTEIN RPW8"/>
    <property type="match status" value="1"/>
</dbReference>
<evidence type="ECO:0000313" key="5">
    <source>
        <dbReference type="RefSeq" id="XP_021843058.2"/>
    </source>
</evidence>
<feature type="domain" description="Disease resistance protein winged helix" evidence="3">
    <location>
        <begin position="434"/>
        <end position="506"/>
    </location>
</feature>
<evidence type="ECO:0000256" key="1">
    <source>
        <dbReference type="ARBA" id="ARBA00022821"/>
    </source>
</evidence>
<evidence type="ECO:0000313" key="4">
    <source>
        <dbReference type="Proteomes" id="UP000813463"/>
    </source>
</evidence>
<dbReference type="PRINTS" id="PR00364">
    <property type="entry name" value="DISEASERSIST"/>
</dbReference>
<dbReference type="SUPFAM" id="SSF52540">
    <property type="entry name" value="P-loop containing nucleoside triphosphate hydrolases"/>
    <property type="match status" value="1"/>
</dbReference>
<keyword evidence="1" id="KW-0611">Plant defense</keyword>
<gene>
    <name evidence="5" type="primary">LOC110783070</name>
</gene>
<dbReference type="Proteomes" id="UP000813463">
    <property type="component" value="Chromosome 3"/>
</dbReference>
<dbReference type="GO" id="GO:0006952">
    <property type="term" value="P:defense response"/>
    <property type="evidence" value="ECO:0007669"/>
    <property type="project" value="UniProtKB-KW"/>
</dbReference>
<name>A0A9R0I5L3_SPIOL</name>
<dbReference type="Pfam" id="PF00931">
    <property type="entry name" value="NB-ARC"/>
    <property type="match status" value="1"/>
</dbReference>
<sequence>MAEAIISEVVSTIIEKLGSGAYKKLVYAKDLDSHITTLQELKTTIEATLVDAETLETCSNSQQDVLNKLRTTLSELDDFLEERADKTELKQVMRGNKLIKPVRVFFSESNQLFSPLRDATKLKTILKKFDRIASYHAKYGSIVISSPTVNQNRGRNFQMASSSILNNLFVGRDRERDNIVSMLSEDSMMTTDTLTVESIYGMDGMGKTALAQHVYDDYRVKRCFDAWFWVSVPRNFDVVEMLMEMITCRMEKTTLPHNCNAVLLRDHVIQAISGKKFLLVLDNIGFLDHATLRLKWADLKSLLQYGAKGSKVLITTPDKKVAEIMDSVNSYKLEGLTEEDSWLLFQKIAFTQYQEPGVEVIGMEISKMCPNMPLVIQNVAGILARKRTVREWQAFRDEQFADFASYGSDVERTLKLSYDQLDESLKRCVKFCTLFEKGGFFHLEQMIHRWIALGYVKPQYKSQRLEEAGEEYMLSLQDFGFLEIDSFDQFGFIRDFKMHDVMYELVLSLAGVKYKAADSNTDKILLGRAFLISVFESAALYFYRMKSCI</sequence>
<keyword evidence="4" id="KW-1185">Reference proteome</keyword>
<dbReference type="Gene3D" id="3.40.50.300">
    <property type="entry name" value="P-loop containing nucleotide triphosphate hydrolases"/>
    <property type="match status" value="1"/>
</dbReference>
<dbReference type="GO" id="GO:0043531">
    <property type="term" value="F:ADP binding"/>
    <property type="evidence" value="ECO:0007669"/>
    <property type="project" value="InterPro"/>
</dbReference>
<reference evidence="4" key="1">
    <citation type="journal article" date="2021" name="Nat. Commun.">
        <title>Genomic analyses provide insights into spinach domestication and the genetic basis of agronomic traits.</title>
        <authorList>
            <person name="Cai X."/>
            <person name="Sun X."/>
            <person name="Xu C."/>
            <person name="Sun H."/>
            <person name="Wang X."/>
            <person name="Ge C."/>
            <person name="Zhang Z."/>
            <person name="Wang Q."/>
            <person name="Fei Z."/>
            <person name="Jiao C."/>
            <person name="Wang Q."/>
        </authorList>
    </citation>
    <scope>NUCLEOTIDE SEQUENCE [LARGE SCALE GENOMIC DNA]</scope>
    <source>
        <strain evidence="4">cv. Varoflay</strain>
    </source>
</reference>
<dbReference type="InterPro" id="IPR002182">
    <property type="entry name" value="NB-ARC"/>
</dbReference>
<evidence type="ECO:0000259" key="3">
    <source>
        <dbReference type="Pfam" id="PF23559"/>
    </source>
</evidence>
<reference evidence="5" key="2">
    <citation type="submission" date="2025-08" db="UniProtKB">
        <authorList>
            <consortium name="RefSeq"/>
        </authorList>
    </citation>
    <scope>IDENTIFICATION</scope>
    <source>
        <tissue evidence="5">Leaf</tissue>
    </source>
</reference>
<feature type="domain" description="NB-ARC" evidence="2">
    <location>
        <begin position="188"/>
        <end position="352"/>
    </location>
</feature>
<dbReference type="Gene3D" id="1.10.8.430">
    <property type="entry name" value="Helical domain of apoptotic protease-activating factors"/>
    <property type="match status" value="1"/>
</dbReference>
<accession>A0A9R0I5L3</accession>